<evidence type="ECO:0000256" key="1">
    <source>
        <dbReference type="SAM" id="MobiDB-lite"/>
    </source>
</evidence>
<evidence type="ECO:0000313" key="2">
    <source>
        <dbReference type="EMBL" id="KDN53266.1"/>
    </source>
</evidence>
<organism evidence="2 3">
    <name type="scientific">Tilletiaria anomala (strain ATCC 24038 / CBS 436.72 / UBC 951)</name>
    <dbReference type="NCBI Taxonomy" id="1037660"/>
    <lineage>
        <taxon>Eukaryota</taxon>
        <taxon>Fungi</taxon>
        <taxon>Dikarya</taxon>
        <taxon>Basidiomycota</taxon>
        <taxon>Ustilaginomycotina</taxon>
        <taxon>Exobasidiomycetes</taxon>
        <taxon>Georgefischeriales</taxon>
        <taxon>Tilletiariaceae</taxon>
        <taxon>Tilletiaria</taxon>
    </lineage>
</organism>
<feature type="region of interest" description="Disordered" evidence="1">
    <location>
        <begin position="61"/>
        <end position="245"/>
    </location>
</feature>
<name>A0A066WHH6_TILAU</name>
<dbReference type="Proteomes" id="UP000027361">
    <property type="component" value="Unassembled WGS sequence"/>
</dbReference>
<accession>A0A066WHH6</accession>
<dbReference type="GeneID" id="25265810"/>
<dbReference type="InParanoid" id="A0A066WHH6"/>
<sequence>MDTYRMDRVVVFVHLIWAAPVAIVSVRAAQRRQFLFADDLEGVDSTDSKHGVRTQGSYRWQTSDSQAGPVDGLNKDKRMPAAEAQVQVRPDPTKEELHAKEKQAEAKRITKEHKKKKRARNVAHEQRMRLLRRAAAGEEVKREVPALPPASLPTSSSPKTHSPASTRTSATASCKTASSPVPGLCRAPGASSQHTSSMSSRTLPESSSSMMASSASRTSPATSSPPPARSPSFEELGNARREAPA</sequence>
<evidence type="ECO:0000313" key="3">
    <source>
        <dbReference type="Proteomes" id="UP000027361"/>
    </source>
</evidence>
<gene>
    <name evidence="2" type="ORF">K437DRAFT_265920</name>
</gene>
<feature type="compositionally biased region" description="Basic residues" evidence="1">
    <location>
        <begin position="110"/>
        <end position="121"/>
    </location>
</feature>
<protein>
    <submittedName>
        <fullName evidence="2">Uncharacterized protein</fullName>
    </submittedName>
</protein>
<comment type="caution">
    <text evidence="2">The sequence shown here is derived from an EMBL/GenBank/DDBJ whole genome shotgun (WGS) entry which is preliminary data.</text>
</comment>
<dbReference type="HOGENOM" id="CLU_1134229_0_0_1"/>
<feature type="compositionally biased region" description="Basic and acidic residues" evidence="1">
    <location>
        <begin position="91"/>
        <end position="109"/>
    </location>
</feature>
<feature type="compositionally biased region" description="Basic and acidic residues" evidence="1">
    <location>
        <begin position="135"/>
        <end position="144"/>
    </location>
</feature>
<dbReference type="RefSeq" id="XP_013246105.1">
    <property type="nucleotide sequence ID" value="XM_013390651.1"/>
</dbReference>
<proteinExistence type="predicted"/>
<feature type="compositionally biased region" description="Low complexity" evidence="1">
    <location>
        <begin position="152"/>
        <end position="179"/>
    </location>
</feature>
<keyword evidence="3" id="KW-1185">Reference proteome</keyword>
<dbReference type="EMBL" id="JMSN01000003">
    <property type="protein sequence ID" value="KDN53266.1"/>
    <property type="molecule type" value="Genomic_DNA"/>
</dbReference>
<dbReference type="AlphaFoldDB" id="A0A066WHH6"/>
<reference evidence="2 3" key="1">
    <citation type="submission" date="2014-05" db="EMBL/GenBank/DDBJ databases">
        <title>Draft genome sequence of a rare smut relative, Tilletiaria anomala UBC 951.</title>
        <authorList>
            <consortium name="DOE Joint Genome Institute"/>
            <person name="Toome M."/>
            <person name="Kuo A."/>
            <person name="Henrissat B."/>
            <person name="Lipzen A."/>
            <person name="Tritt A."/>
            <person name="Yoshinaga Y."/>
            <person name="Zane M."/>
            <person name="Barry K."/>
            <person name="Grigoriev I.V."/>
            <person name="Spatafora J.W."/>
            <person name="Aimea M.C."/>
        </authorList>
    </citation>
    <scope>NUCLEOTIDE SEQUENCE [LARGE SCALE GENOMIC DNA]</scope>
    <source>
        <strain evidence="2 3">UBC 951</strain>
    </source>
</reference>
<feature type="compositionally biased region" description="Low complexity" evidence="1">
    <location>
        <begin position="191"/>
        <end position="222"/>
    </location>
</feature>